<dbReference type="AlphaFoldDB" id="A0AAV7VNC5"/>
<evidence type="ECO:0000313" key="3">
    <source>
        <dbReference type="Proteomes" id="UP001066276"/>
    </source>
</evidence>
<dbReference type="Proteomes" id="UP001066276">
    <property type="component" value="Chromosome 2_1"/>
</dbReference>
<organism evidence="2 3">
    <name type="scientific">Pleurodeles waltl</name>
    <name type="common">Iberian ribbed newt</name>
    <dbReference type="NCBI Taxonomy" id="8319"/>
    <lineage>
        <taxon>Eukaryota</taxon>
        <taxon>Metazoa</taxon>
        <taxon>Chordata</taxon>
        <taxon>Craniata</taxon>
        <taxon>Vertebrata</taxon>
        <taxon>Euteleostomi</taxon>
        <taxon>Amphibia</taxon>
        <taxon>Batrachia</taxon>
        <taxon>Caudata</taxon>
        <taxon>Salamandroidea</taxon>
        <taxon>Salamandridae</taxon>
        <taxon>Pleurodelinae</taxon>
        <taxon>Pleurodeles</taxon>
    </lineage>
</organism>
<name>A0AAV7VNC5_PLEWA</name>
<feature type="region of interest" description="Disordered" evidence="1">
    <location>
        <begin position="1"/>
        <end position="46"/>
    </location>
</feature>
<feature type="compositionally biased region" description="Basic and acidic residues" evidence="1">
    <location>
        <begin position="1"/>
        <end position="23"/>
    </location>
</feature>
<sequence>MWPAGPHEEAQESLHEQAQESRSQEPATTAQEKQRQARRCSGGQAGDQEIQQGVALGTGYWLANNTAALRSPNVVVVAPAKNGTGGLMWPREWKPLRAGILVRESCGVLTASHWLQRLRRLQQQREVNSKASPSHFLAPQMTRVSHSPHLSLRMYSEGMHRHGILQHS</sequence>
<reference evidence="2" key="1">
    <citation type="journal article" date="2022" name="bioRxiv">
        <title>Sequencing and chromosome-scale assembly of the giantPleurodeles waltlgenome.</title>
        <authorList>
            <person name="Brown T."/>
            <person name="Elewa A."/>
            <person name="Iarovenko S."/>
            <person name="Subramanian E."/>
            <person name="Araus A.J."/>
            <person name="Petzold A."/>
            <person name="Susuki M."/>
            <person name="Suzuki K.-i.T."/>
            <person name="Hayashi T."/>
            <person name="Toyoda A."/>
            <person name="Oliveira C."/>
            <person name="Osipova E."/>
            <person name="Leigh N.D."/>
            <person name="Simon A."/>
            <person name="Yun M.H."/>
        </authorList>
    </citation>
    <scope>NUCLEOTIDE SEQUENCE</scope>
    <source>
        <strain evidence="2">20211129_DDA</strain>
        <tissue evidence="2">Liver</tissue>
    </source>
</reference>
<comment type="caution">
    <text evidence="2">The sequence shown here is derived from an EMBL/GenBank/DDBJ whole genome shotgun (WGS) entry which is preliminary data.</text>
</comment>
<evidence type="ECO:0000256" key="1">
    <source>
        <dbReference type="SAM" id="MobiDB-lite"/>
    </source>
</evidence>
<proteinExistence type="predicted"/>
<accession>A0AAV7VNC5</accession>
<evidence type="ECO:0000313" key="2">
    <source>
        <dbReference type="EMBL" id="KAJ1201788.1"/>
    </source>
</evidence>
<protein>
    <submittedName>
        <fullName evidence="2">Uncharacterized protein</fullName>
    </submittedName>
</protein>
<dbReference type="EMBL" id="JANPWB010000003">
    <property type="protein sequence ID" value="KAJ1201788.1"/>
    <property type="molecule type" value="Genomic_DNA"/>
</dbReference>
<keyword evidence="3" id="KW-1185">Reference proteome</keyword>
<gene>
    <name evidence="2" type="ORF">NDU88_005594</name>
</gene>